<protein>
    <submittedName>
        <fullName evidence="2">Uncharacterized protein</fullName>
    </submittedName>
</protein>
<accession>A0ABX8CTR5</accession>
<reference evidence="2 3" key="1">
    <citation type="submission" date="2021-04" db="EMBL/GenBank/DDBJ databases">
        <title>Nocardia tengchongensis.</title>
        <authorList>
            <person name="Zhuang k."/>
            <person name="Ran Y."/>
            <person name="Li W."/>
        </authorList>
    </citation>
    <scope>NUCLEOTIDE SEQUENCE [LARGE SCALE GENOMIC DNA]</scope>
    <source>
        <strain evidence="2 3">CFH S0057</strain>
    </source>
</reference>
<evidence type="ECO:0000313" key="2">
    <source>
        <dbReference type="EMBL" id="QVI23301.1"/>
    </source>
</evidence>
<dbReference type="Proteomes" id="UP000683310">
    <property type="component" value="Chromosome"/>
</dbReference>
<dbReference type="PROSITE" id="PS51318">
    <property type="entry name" value="TAT"/>
    <property type="match status" value="1"/>
</dbReference>
<organism evidence="2 3">
    <name type="scientific">Nocardia tengchongensis</name>
    <dbReference type="NCBI Taxonomy" id="2055889"/>
    <lineage>
        <taxon>Bacteria</taxon>
        <taxon>Bacillati</taxon>
        <taxon>Actinomycetota</taxon>
        <taxon>Actinomycetes</taxon>
        <taxon>Mycobacteriales</taxon>
        <taxon>Nocardiaceae</taxon>
        <taxon>Nocardia</taxon>
    </lineage>
</organism>
<sequence length="203" mass="20883">MTHRATQRGITAGAATAVAAAALTLLSTGAAHAAPDSVTWTDRVATVTRTVSDATPKAGDTITVTTKFERSTNPDLQLNWLKDFHDACLTYVMDSAKVSDGITERGVEPYLEIKPGFVAGDFMATSVPVYVKVGAPVTFTARYTVGASCNRGTPLSSGTSYRGSLGTGDYNSYGPFITVAKDSDGGGVSTGSLGSLLGTGSSK</sequence>
<keyword evidence="1" id="KW-0732">Signal</keyword>
<keyword evidence="3" id="KW-1185">Reference proteome</keyword>
<dbReference type="EMBL" id="CP074371">
    <property type="protein sequence ID" value="QVI23301.1"/>
    <property type="molecule type" value="Genomic_DNA"/>
</dbReference>
<proteinExistence type="predicted"/>
<gene>
    <name evidence="2" type="ORF">KHQ06_10620</name>
</gene>
<evidence type="ECO:0000256" key="1">
    <source>
        <dbReference type="SAM" id="SignalP"/>
    </source>
</evidence>
<dbReference type="InterPro" id="IPR006311">
    <property type="entry name" value="TAT_signal"/>
</dbReference>
<feature type="signal peptide" evidence="1">
    <location>
        <begin position="1"/>
        <end position="33"/>
    </location>
</feature>
<name>A0ABX8CTR5_9NOCA</name>
<evidence type="ECO:0000313" key="3">
    <source>
        <dbReference type="Proteomes" id="UP000683310"/>
    </source>
</evidence>
<feature type="chain" id="PRO_5046052078" evidence="1">
    <location>
        <begin position="34"/>
        <end position="203"/>
    </location>
</feature>